<proteinExistence type="predicted"/>
<name>A0A2D3D6J7_9BIFI</name>
<dbReference type="AlphaFoldDB" id="A0A2D3D6J7"/>
<dbReference type="KEGG" id="bcho:BcFMB_07120"/>
<gene>
    <name evidence="2" type="ORF">BcFMB_07120</name>
</gene>
<protein>
    <submittedName>
        <fullName evidence="2">Uncharacterized protein</fullName>
    </submittedName>
</protein>
<organism evidence="2 3">
    <name type="scientific">Bifidobacterium choerinum</name>
    <dbReference type="NCBI Taxonomy" id="35760"/>
    <lineage>
        <taxon>Bacteria</taxon>
        <taxon>Bacillati</taxon>
        <taxon>Actinomycetota</taxon>
        <taxon>Actinomycetes</taxon>
        <taxon>Bifidobacteriales</taxon>
        <taxon>Bifidobacteriaceae</taxon>
        <taxon>Bifidobacterium</taxon>
    </lineage>
</organism>
<keyword evidence="1" id="KW-1133">Transmembrane helix</keyword>
<feature type="transmembrane region" description="Helical" evidence="1">
    <location>
        <begin position="15"/>
        <end position="34"/>
    </location>
</feature>
<evidence type="ECO:0000313" key="2">
    <source>
        <dbReference type="EMBL" id="ATU20728.1"/>
    </source>
</evidence>
<dbReference type="Proteomes" id="UP000229907">
    <property type="component" value="Chromosome"/>
</dbReference>
<dbReference type="RefSeq" id="WP_099721415.1">
    <property type="nucleotide sequence ID" value="NZ_CP018044.1"/>
</dbReference>
<sequence>MIGMFNAGTVFNVSIVFNAGLMFNMVVLNWIIMFNDIVFNTIAMFNTVHMFDIGRIFNIELPSVTGTSSDARRLCDVVEGGRMLVEGDGLPREPARVDAKHGGEEALDLRTRPRLAVDVLADVAAAELDAMLLGRLHEVALPYVAQIHRLVEALRESVGHRCSRHKMFNAKLNDSLAYVEQDILRIEQ</sequence>
<reference evidence="2 3" key="1">
    <citation type="submission" date="2016-11" db="EMBL/GenBank/DDBJ databases">
        <title>complete genome sequence of Bifidobacterium choerinum strain FMB-1.</title>
        <authorList>
            <person name="Park C.-S."/>
            <person name="Jung D.-H."/>
            <person name="Choi D.-S."/>
        </authorList>
    </citation>
    <scope>NUCLEOTIDE SEQUENCE [LARGE SCALE GENOMIC DNA]</scope>
    <source>
        <strain evidence="2 3">FMB-1</strain>
    </source>
</reference>
<keyword evidence="1" id="KW-0472">Membrane</keyword>
<keyword evidence="1" id="KW-0812">Transmembrane</keyword>
<evidence type="ECO:0000256" key="1">
    <source>
        <dbReference type="SAM" id="Phobius"/>
    </source>
</evidence>
<accession>A0A2D3D6J7</accession>
<evidence type="ECO:0000313" key="3">
    <source>
        <dbReference type="Proteomes" id="UP000229907"/>
    </source>
</evidence>
<dbReference type="EMBL" id="CP018044">
    <property type="protein sequence ID" value="ATU20728.1"/>
    <property type="molecule type" value="Genomic_DNA"/>
</dbReference>